<reference evidence="1" key="1">
    <citation type="journal article" date="2014" name="Front. Microbiol.">
        <title>High frequency of phylogenetically diverse reductive dehalogenase-homologous genes in deep subseafloor sedimentary metagenomes.</title>
        <authorList>
            <person name="Kawai M."/>
            <person name="Futagami T."/>
            <person name="Toyoda A."/>
            <person name="Takaki Y."/>
            <person name="Nishi S."/>
            <person name="Hori S."/>
            <person name="Arai W."/>
            <person name="Tsubouchi T."/>
            <person name="Morono Y."/>
            <person name="Uchiyama I."/>
            <person name="Ito T."/>
            <person name="Fujiyama A."/>
            <person name="Inagaki F."/>
            <person name="Takami H."/>
        </authorList>
    </citation>
    <scope>NUCLEOTIDE SEQUENCE</scope>
    <source>
        <strain evidence="1">Expedition CK06-06</strain>
    </source>
</reference>
<proteinExistence type="predicted"/>
<sequence length="42" mass="4921">ILAVSVNIVFYLTKQEFYLLNSLMKNFLGMLHSVINVFMIQK</sequence>
<dbReference type="EMBL" id="BARU01041232">
    <property type="protein sequence ID" value="GAH86258.1"/>
    <property type="molecule type" value="Genomic_DNA"/>
</dbReference>
<evidence type="ECO:0000313" key="1">
    <source>
        <dbReference type="EMBL" id="GAH86258.1"/>
    </source>
</evidence>
<accession>X1KWA3</accession>
<organism evidence="1">
    <name type="scientific">marine sediment metagenome</name>
    <dbReference type="NCBI Taxonomy" id="412755"/>
    <lineage>
        <taxon>unclassified sequences</taxon>
        <taxon>metagenomes</taxon>
        <taxon>ecological metagenomes</taxon>
    </lineage>
</organism>
<name>X1KWA3_9ZZZZ</name>
<dbReference type="AlphaFoldDB" id="X1KWA3"/>
<comment type="caution">
    <text evidence="1">The sequence shown here is derived from an EMBL/GenBank/DDBJ whole genome shotgun (WGS) entry which is preliminary data.</text>
</comment>
<protein>
    <submittedName>
        <fullName evidence="1">Uncharacterized protein</fullName>
    </submittedName>
</protein>
<gene>
    <name evidence="1" type="ORF">S03H2_63606</name>
</gene>
<feature type="non-terminal residue" evidence="1">
    <location>
        <position position="1"/>
    </location>
</feature>